<protein>
    <submittedName>
        <fullName evidence="10">M48 family metallopeptidase</fullName>
    </submittedName>
</protein>
<evidence type="ECO:0000256" key="6">
    <source>
        <dbReference type="RuleBase" id="RU003983"/>
    </source>
</evidence>
<dbReference type="InterPro" id="IPR051156">
    <property type="entry name" value="Mito/Outer_Membr_Metalloprot"/>
</dbReference>
<feature type="domain" description="DUF7092" evidence="9">
    <location>
        <begin position="9"/>
        <end position="82"/>
    </location>
</feature>
<accession>A0ABY6JDC7</accession>
<keyword evidence="3 6" id="KW-0378">Hydrolase</keyword>
<evidence type="ECO:0000259" key="9">
    <source>
        <dbReference type="Pfam" id="PF23368"/>
    </source>
</evidence>
<name>A0ABY6JDC7_9ENTR</name>
<proteinExistence type="inferred from homology"/>
<sequence length="344" mass="38032">MSASELECDGYYQYPGQAAREAARITFRDASLTLRLDAGERLFTLSQLEIRPAPEGVPQAITFPDGGRFMPANPAAFRHWYENRHRKPPLINALERRKSGIAAALIGTLLTAVFYVAVLLPWLSETIAYHLPVAVEQQLGEVSEQLLVEQGFSNSSLSAARQAQLQALFSAVTPAEMRDKGGLRLLIMHFPEGANALMLPNGTMILSDELVAQAKSDDALAAVMLHEMGHYRYRHSLQMLVRSSLMTLSMMLVVGDVDGIGDTLLQSAVFVNEMRFSRGMENEADEFAIAEMKQQGRSLQGMVQIFAALKDEHPDDDGLTMPDWLSTHPNMEARLERIREASGG</sequence>
<dbReference type="Pfam" id="PF23368">
    <property type="entry name" value="DUF7092"/>
    <property type="match status" value="1"/>
</dbReference>
<dbReference type="PANTHER" id="PTHR22726">
    <property type="entry name" value="METALLOENDOPEPTIDASE OMA1"/>
    <property type="match status" value="1"/>
</dbReference>
<comment type="cofactor">
    <cofactor evidence="6">
        <name>Zn(2+)</name>
        <dbReference type="ChEBI" id="CHEBI:29105"/>
    </cofactor>
    <text evidence="6">Binds 1 zinc ion per subunit.</text>
</comment>
<evidence type="ECO:0000313" key="10">
    <source>
        <dbReference type="EMBL" id="UYU31478.1"/>
    </source>
</evidence>
<keyword evidence="5 6" id="KW-0482">Metalloprotease</keyword>
<dbReference type="InterPro" id="IPR001915">
    <property type="entry name" value="Peptidase_M48"/>
</dbReference>
<keyword evidence="1 6" id="KW-0645">Protease</keyword>
<evidence type="ECO:0000256" key="3">
    <source>
        <dbReference type="ARBA" id="ARBA00022801"/>
    </source>
</evidence>
<dbReference type="Proteomes" id="UP001156318">
    <property type="component" value="Chromosome"/>
</dbReference>
<feature type="domain" description="Peptidase M48" evidence="8">
    <location>
        <begin position="161"/>
        <end position="341"/>
    </location>
</feature>
<dbReference type="PANTHER" id="PTHR22726:SF24">
    <property type="entry name" value="M48 FAMILY METALLOPEPTIDASE"/>
    <property type="match status" value="1"/>
</dbReference>
<evidence type="ECO:0000259" key="8">
    <source>
        <dbReference type="Pfam" id="PF01435"/>
    </source>
</evidence>
<evidence type="ECO:0000256" key="2">
    <source>
        <dbReference type="ARBA" id="ARBA00022723"/>
    </source>
</evidence>
<keyword evidence="7" id="KW-0812">Transmembrane</keyword>
<reference evidence="10 11" key="1">
    <citation type="submission" date="2021-05" db="EMBL/GenBank/DDBJ databases">
        <title>Isolation, identification, and the growth promoting effects of Pantoea dispersa strain YSD J2 from the aboveground leaves of Cyperus esculentus L.Var. Sativus.</title>
        <authorList>
            <person name="Wang S."/>
            <person name="Tang X.M."/>
            <person name="Huang Y.N."/>
        </authorList>
    </citation>
    <scope>NUCLEOTIDE SEQUENCE [LARGE SCALE GENOMIC DNA]</scope>
    <source>
        <strain evidence="11">YSD YN2</strain>
    </source>
</reference>
<dbReference type="EMBL" id="CP074352">
    <property type="protein sequence ID" value="UYU31478.1"/>
    <property type="molecule type" value="Genomic_DNA"/>
</dbReference>
<keyword evidence="4 6" id="KW-0862">Zinc</keyword>
<dbReference type="Pfam" id="PF01435">
    <property type="entry name" value="Peptidase_M48"/>
    <property type="match status" value="1"/>
</dbReference>
<gene>
    <name evidence="10" type="ORF">KFZ77_16855</name>
</gene>
<keyword evidence="7" id="KW-1133">Transmembrane helix</keyword>
<organism evidence="10 11">
    <name type="scientific">Siccibacter colletis</name>
    <dbReference type="NCBI Taxonomy" id="1505757"/>
    <lineage>
        <taxon>Bacteria</taxon>
        <taxon>Pseudomonadati</taxon>
        <taxon>Pseudomonadota</taxon>
        <taxon>Gammaproteobacteria</taxon>
        <taxon>Enterobacterales</taxon>
        <taxon>Enterobacteriaceae</taxon>
        <taxon>Siccibacter</taxon>
    </lineage>
</organism>
<keyword evidence="2" id="KW-0479">Metal-binding</keyword>
<evidence type="ECO:0000256" key="4">
    <source>
        <dbReference type="ARBA" id="ARBA00022833"/>
    </source>
</evidence>
<comment type="similarity">
    <text evidence="6">Belongs to the peptidase M48 family.</text>
</comment>
<dbReference type="Gene3D" id="3.30.2010.10">
    <property type="entry name" value="Metalloproteases ('zincins'), catalytic domain"/>
    <property type="match status" value="1"/>
</dbReference>
<dbReference type="CDD" id="cd07332">
    <property type="entry name" value="M48C_Oma1_like"/>
    <property type="match status" value="1"/>
</dbReference>
<evidence type="ECO:0000256" key="5">
    <source>
        <dbReference type="ARBA" id="ARBA00023049"/>
    </source>
</evidence>
<evidence type="ECO:0000256" key="7">
    <source>
        <dbReference type="SAM" id="Phobius"/>
    </source>
</evidence>
<dbReference type="InterPro" id="IPR055518">
    <property type="entry name" value="DUF7092"/>
</dbReference>
<dbReference type="RefSeq" id="WP_264384858.1">
    <property type="nucleotide sequence ID" value="NZ_CP074352.1"/>
</dbReference>
<keyword evidence="11" id="KW-1185">Reference proteome</keyword>
<keyword evidence="7" id="KW-0472">Membrane</keyword>
<feature type="transmembrane region" description="Helical" evidence="7">
    <location>
        <begin position="101"/>
        <end position="123"/>
    </location>
</feature>
<evidence type="ECO:0000256" key="1">
    <source>
        <dbReference type="ARBA" id="ARBA00022670"/>
    </source>
</evidence>
<evidence type="ECO:0000313" key="11">
    <source>
        <dbReference type="Proteomes" id="UP001156318"/>
    </source>
</evidence>